<evidence type="ECO:0000256" key="1">
    <source>
        <dbReference type="ARBA" id="ARBA00023143"/>
    </source>
</evidence>
<dbReference type="GO" id="GO:0009288">
    <property type="term" value="C:bacterial-type flagellum"/>
    <property type="evidence" value="ECO:0007669"/>
    <property type="project" value="InterPro"/>
</dbReference>
<dbReference type="InterPro" id="IPR001492">
    <property type="entry name" value="Flagellin"/>
</dbReference>
<proteinExistence type="predicted"/>
<keyword evidence="3" id="KW-0969">Cilium</keyword>
<dbReference type="InterPro" id="IPR046358">
    <property type="entry name" value="Flagellin_C"/>
</dbReference>
<evidence type="ECO:0000313" key="3">
    <source>
        <dbReference type="EMBL" id="VAX35986.1"/>
    </source>
</evidence>
<dbReference type="GO" id="GO:0005198">
    <property type="term" value="F:structural molecule activity"/>
    <property type="evidence" value="ECO:0007669"/>
    <property type="project" value="InterPro"/>
</dbReference>
<dbReference type="Gene3D" id="1.20.1330.10">
    <property type="entry name" value="f41 fragment of flagellin, N-terminal domain"/>
    <property type="match status" value="1"/>
</dbReference>
<feature type="non-terminal residue" evidence="3">
    <location>
        <position position="1"/>
    </location>
</feature>
<gene>
    <name evidence="3" type="ORF">MNBD_PLANCTO03-1405</name>
</gene>
<dbReference type="Pfam" id="PF00700">
    <property type="entry name" value="Flagellin_C"/>
    <property type="match status" value="1"/>
</dbReference>
<organism evidence="3">
    <name type="scientific">hydrothermal vent metagenome</name>
    <dbReference type="NCBI Taxonomy" id="652676"/>
    <lineage>
        <taxon>unclassified sequences</taxon>
        <taxon>metagenomes</taxon>
        <taxon>ecological metagenomes</taxon>
    </lineage>
</organism>
<evidence type="ECO:0000259" key="2">
    <source>
        <dbReference type="Pfam" id="PF00700"/>
    </source>
</evidence>
<keyword evidence="3" id="KW-0282">Flagellum</keyword>
<dbReference type="Gene3D" id="6.10.10.10">
    <property type="entry name" value="Flagellar export chaperone, C-terminal domain"/>
    <property type="match status" value="1"/>
</dbReference>
<keyword evidence="3" id="KW-0966">Cell projection</keyword>
<dbReference type="PANTHER" id="PTHR42792">
    <property type="entry name" value="FLAGELLIN"/>
    <property type="match status" value="1"/>
</dbReference>
<feature type="domain" description="Flagellin C-terminal" evidence="2">
    <location>
        <begin position="146"/>
        <end position="230"/>
    </location>
</feature>
<reference evidence="3" key="1">
    <citation type="submission" date="2018-06" db="EMBL/GenBank/DDBJ databases">
        <authorList>
            <person name="Zhirakovskaya E."/>
        </authorList>
    </citation>
    <scope>NUCLEOTIDE SEQUENCE</scope>
</reference>
<dbReference type="AlphaFoldDB" id="A0A3B1CZ90"/>
<dbReference type="InterPro" id="IPR042187">
    <property type="entry name" value="Flagellin_C_sub2"/>
</dbReference>
<protein>
    <submittedName>
        <fullName evidence="3">Flagellin protein FlaA</fullName>
    </submittedName>
</protein>
<sequence>RFPDGDEYPDVSGGFPWSSLTGADRDKGRNVAALINGNLATGDGLKVSVNSQTLAVELLLDKSFATDPTATNSTFNITGGGALFQVGPDITTQQQLSVGIPSVAASNLGGVLDSGTLHFLSSVKSGGANSIENSVDRGDFTLASKVAQSAIDQVTILRGRLGAIEKNSLETNIRSMQAAYENLTASNSRIRDADFAYETSKLTRAQILSSAGTTVLQLANQQSQQVLQLLG</sequence>
<dbReference type="EMBL" id="UOGK01000024">
    <property type="protein sequence ID" value="VAX35986.1"/>
    <property type="molecule type" value="Genomic_DNA"/>
</dbReference>
<accession>A0A3B1CZ90</accession>
<dbReference type="PANTHER" id="PTHR42792:SF2">
    <property type="entry name" value="FLAGELLIN"/>
    <property type="match status" value="1"/>
</dbReference>
<keyword evidence="1" id="KW-0975">Bacterial flagellum</keyword>
<name>A0A3B1CZ90_9ZZZZ</name>
<dbReference type="SUPFAM" id="SSF64518">
    <property type="entry name" value="Phase 1 flagellin"/>
    <property type="match status" value="1"/>
</dbReference>